<dbReference type="SMART" id="SM00382">
    <property type="entry name" value="AAA"/>
    <property type="match status" value="1"/>
</dbReference>
<organism evidence="5">
    <name type="scientific">hydrothermal vent metagenome</name>
    <dbReference type="NCBI Taxonomy" id="652676"/>
    <lineage>
        <taxon>unclassified sequences</taxon>
        <taxon>metagenomes</taxon>
        <taxon>ecological metagenomes</taxon>
    </lineage>
</organism>
<dbReference type="PANTHER" id="PTHR42939:SF1">
    <property type="entry name" value="ABC TRANSPORTER ATP-BINDING PROTEIN ALBC-RELATED"/>
    <property type="match status" value="1"/>
</dbReference>
<dbReference type="InterPro" id="IPR003439">
    <property type="entry name" value="ABC_transporter-like_ATP-bd"/>
</dbReference>
<evidence type="ECO:0000259" key="4">
    <source>
        <dbReference type="PROSITE" id="PS50893"/>
    </source>
</evidence>
<keyword evidence="2" id="KW-0547">Nucleotide-binding</keyword>
<protein>
    <recommendedName>
        <fullName evidence="4">ABC transporter domain-containing protein</fullName>
    </recommendedName>
</protein>
<dbReference type="AlphaFoldDB" id="A0A3B0TRR5"/>
<dbReference type="InterPro" id="IPR027417">
    <property type="entry name" value="P-loop_NTPase"/>
</dbReference>
<reference evidence="5" key="1">
    <citation type="submission" date="2018-06" db="EMBL/GenBank/DDBJ databases">
        <authorList>
            <person name="Zhirakovskaya E."/>
        </authorList>
    </citation>
    <scope>NUCLEOTIDE SEQUENCE</scope>
</reference>
<dbReference type="GO" id="GO:0005524">
    <property type="term" value="F:ATP binding"/>
    <property type="evidence" value="ECO:0007669"/>
    <property type="project" value="UniProtKB-KW"/>
</dbReference>
<dbReference type="CDD" id="cd03230">
    <property type="entry name" value="ABC_DR_subfamily_A"/>
    <property type="match status" value="1"/>
</dbReference>
<dbReference type="EMBL" id="UOEO01000165">
    <property type="protein sequence ID" value="VAW21331.1"/>
    <property type="molecule type" value="Genomic_DNA"/>
</dbReference>
<proteinExistence type="predicted"/>
<evidence type="ECO:0000256" key="2">
    <source>
        <dbReference type="ARBA" id="ARBA00022741"/>
    </source>
</evidence>
<dbReference type="Pfam" id="PF00005">
    <property type="entry name" value="ABC_tran"/>
    <property type="match status" value="1"/>
</dbReference>
<dbReference type="SUPFAM" id="SSF52540">
    <property type="entry name" value="P-loop containing nucleoside triphosphate hydrolases"/>
    <property type="match status" value="1"/>
</dbReference>
<accession>A0A3B0TRR5</accession>
<dbReference type="GO" id="GO:0016887">
    <property type="term" value="F:ATP hydrolysis activity"/>
    <property type="evidence" value="ECO:0007669"/>
    <property type="project" value="InterPro"/>
</dbReference>
<feature type="domain" description="ABC transporter" evidence="4">
    <location>
        <begin position="20"/>
        <end position="245"/>
    </location>
</feature>
<keyword evidence="1" id="KW-0813">Transport</keyword>
<dbReference type="PANTHER" id="PTHR42939">
    <property type="entry name" value="ABC TRANSPORTER ATP-BINDING PROTEIN ALBC-RELATED"/>
    <property type="match status" value="1"/>
</dbReference>
<gene>
    <name evidence="5" type="ORF">MNBD_ALPHA12-1703</name>
</gene>
<dbReference type="Gene3D" id="3.40.50.300">
    <property type="entry name" value="P-loop containing nucleotide triphosphate hydrolases"/>
    <property type="match status" value="1"/>
</dbReference>
<dbReference type="InterPro" id="IPR051782">
    <property type="entry name" value="ABC_Transporter_VariousFunc"/>
</dbReference>
<evidence type="ECO:0000313" key="5">
    <source>
        <dbReference type="EMBL" id="VAW21331.1"/>
    </source>
</evidence>
<sequence>MAPMQNSAPQNIDPNIDPIVKVSALSKSFGSRQILHAIDFTIPRGRIYGLIGHNGAGKTTAINALLGLTTYKGEVNVLGLEPFKNRAELMLDIAFVSDIASLPRFLKVFELLELMEKLHPNFKRDKAQEILNESGIKDNLKIKNLSKGMLAQLHLALVMAIDAKLLVLDEPTLGLDISFRKKFYRRLVEDYMNENRSILITTHQVDEIEFLLTDLIFLRNGHIVLDAGMEEISSRFVQVLVSPDALAAAREKNPIYATTQLGQNIMIFDGLDREVAERLGVTSTPSISDLFMALMENSQVDPGAQK</sequence>
<dbReference type="PROSITE" id="PS50893">
    <property type="entry name" value="ABC_TRANSPORTER_2"/>
    <property type="match status" value="1"/>
</dbReference>
<dbReference type="InterPro" id="IPR003593">
    <property type="entry name" value="AAA+_ATPase"/>
</dbReference>
<evidence type="ECO:0000256" key="3">
    <source>
        <dbReference type="ARBA" id="ARBA00022840"/>
    </source>
</evidence>
<evidence type="ECO:0000256" key="1">
    <source>
        <dbReference type="ARBA" id="ARBA00022448"/>
    </source>
</evidence>
<keyword evidence="3" id="KW-0067">ATP-binding</keyword>
<name>A0A3B0TRR5_9ZZZZ</name>